<keyword evidence="3" id="KW-1003">Cell membrane</keyword>
<evidence type="ECO:0000256" key="2">
    <source>
        <dbReference type="ARBA" id="ARBA00010581"/>
    </source>
</evidence>
<feature type="transmembrane region" description="Helical" evidence="7">
    <location>
        <begin position="112"/>
        <end position="132"/>
    </location>
</feature>
<comment type="similarity">
    <text evidence="2">Belongs to the cytochrome c oxidase subunit 3 family.</text>
</comment>
<organism evidence="9 10">
    <name type="scientific">Antarcticibacterium arcticum</name>
    <dbReference type="NCBI Taxonomy" id="2585771"/>
    <lineage>
        <taxon>Bacteria</taxon>
        <taxon>Pseudomonadati</taxon>
        <taxon>Bacteroidota</taxon>
        <taxon>Flavobacteriia</taxon>
        <taxon>Flavobacteriales</taxon>
        <taxon>Flavobacteriaceae</taxon>
        <taxon>Antarcticibacterium</taxon>
    </lineage>
</organism>
<dbReference type="KEGG" id="anp:FK178_10230"/>
<dbReference type="OrthoDB" id="9810850at2"/>
<evidence type="ECO:0000259" key="8">
    <source>
        <dbReference type="PROSITE" id="PS50253"/>
    </source>
</evidence>
<dbReference type="GO" id="GO:0004129">
    <property type="term" value="F:cytochrome-c oxidase activity"/>
    <property type="evidence" value="ECO:0007669"/>
    <property type="project" value="InterPro"/>
</dbReference>
<evidence type="ECO:0000256" key="3">
    <source>
        <dbReference type="ARBA" id="ARBA00022475"/>
    </source>
</evidence>
<dbReference type="GO" id="GO:0019646">
    <property type="term" value="P:aerobic electron transport chain"/>
    <property type="evidence" value="ECO:0007669"/>
    <property type="project" value="InterPro"/>
</dbReference>
<feature type="transmembrane region" description="Helical" evidence="7">
    <location>
        <begin position="307"/>
        <end position="325"/>
    </location>
</feature>
<feature type="transmembrane region" description="Helical" evidence="7">
    <location>
        <begin position="80"/>
        <end position="100"/>
    </location>
</feature>
<dbReference type="InterPro" id="IPR013833">
    <property type="entry name" value="Cyt_c_oxidase_su3_a-hlx"/>
</dbReference>
<evidence type="ECO:0000256" key="5">
    <source>
        <dbReference type="ARBA" id="ARBA00022989"/>
    </source>
</evidence>
<dbReference type="Gene3D" id="1.20.120.80">
    <property type="entry name" value="Cytochrome c oxidase, subunit III, four-helix bundle"/>
    <property type="match status" value="1"/>
</dbReference>
<proteinExistence type="inferred from homology"/>
<dbReference type="GO" id="GO:0005886">
    <property type="term" value="C:plasma membrane"/>
    <property type="evidence" value="ECO:0007669"/>
    <property type="project" value="UniProtKB-SubCell"/>
</dbReference>
<evidence type="ECO:0000313" key="9">
    <source>
        <dbReference type="EMBL" id="QED38076.1"/>
    </source>
</evidence>
<dbReference type="SUPFAM" id="SSF81452">
    <property type="entry name" value="Cytochrome c oxidase subunit III-like"/>
    <property type="match status" value="2"/>
</dbReference>
<accession>A0A5B8YP76</accession>
<keyword evidence="5 7" id="KW-1133">Transmembrane helix</keyword>
<dbReference type="RefSeq" id="WP_146834467.1">
    <property type="nucleotide sequence ID" value="NZ_CP042476.1"/>
</dbReference>
<dbReference type="PANTHER" id="PTHR11403">
    <property type="entry name" value="CYTOCHROME C OXIDASE SUBUNIT III"/>
    <property type="match status" value="1"/>
</dbReference>
<dbReference type="PROSITE" id="PS50253">
    <property type="entry name" value="COX3"/>
    <property type="match status" value="1"/>
</dbReference>
<dbReference type="EMBL" id="CP042476">
    <property type="protein sequence ID" value="QED38076.1"/>
    <property type="molecule type" value="Genomic_DNA"/>
</dbReference>
<feature type="transmembrane region" description="Helical" evidence="7">
    <location>
        <begin position="31"/>
        <end position="51"/>
    </location>
</feature>
<dbReference type="Pfam" id="PF00510">
    <property type="entry name" value="COX3"/>
    <property type="match status" value="1"/>
</dbReference>
<gene>
    <name evidence="9" type="ORF">FK178_10230</name>
</gene>
<dbReference type="Proteomes" id="UP000321954">
    <property type="component" value="Chromosome"/>
</dbReference>
<dbReference type="InterPro" id="IPR000298">
    <property type="entry name" value="Cyt_c_oxidase-like_su3"/>
</dbReference>
<dbReference type="InterPro" id="IPR035973">
    <property type="entry name" value="Cyt_c_oxidase_su3-like_sf"/>
</dbReference>
<evidence type="ECO:0000256" key="1">
    <source>
        <dbReference type="ARBA" id="ARBA00004651"/>
    </source>
</evidence>
<dbReference type="PANTHER" id="PTHR11403:SF2">
    <property type="entry name" value="CYTOCHROME BO(3) UBIQUINOL OXIDASE SUBUNIT 3"/>
    <property type="match status" value="1"/>
</dbReference>
<feature type="transmembrane region" description="Helical" evidence="7">
    <location>
        <begin position="262"/>
        <end position="286"/>
    </location>
</feature>
<dbReference type="AlphaFoldDB" id="A0A5B8YP76"/>
<evidence type="ECO:0000256" key="7">
    <source>
        <dbReference type="SAM" id="Phobius"/>
    </source>
</evidence>
<feature type="domain" description="Heme-copper oxidase subunit III family profile" evidence="8">
    <location>
        <begin position="1"/>
        <end position="326"/>
    </location>
</feature>
<sequence length="326" mass="36583">MEATVIRTGTEGKTWGGGNEPLRASYGKMMMWFFIVSDALTFSGFLAAYGFSRFKFIDSWPIADEVFNHFPFMHGVDAPMYYVALMTFILIFSSVTMVLAVDAGHQMKKSKVVFYMALTIVGGVIFLGSQAWEWKNFIKGEYGAVTTNGGNILQFVDEDGKRVALADFVTASAATRVQHERSNGLWFTEEAALPTYSIEDVKASFLANENILIRTQAINADGEKTVLTRAESERKLAAEGAGVVEGANLSQNEYGVPLFADFFFFITGFHGFHVFTGVLINIIIFFNVLLGTYERRGSYEMVEKVGLYWHFVDLVWVFVFTFFYLV</sequence>
<keyword evidence="10" id="KW-1185">Reference proteome</keyword>
<name>A0A5B8YP76_9FLAO</name>
<keyword evidence="6 7" id="KW-0472">Membrane</keyword>
<comment type="subcellular location">
    <subcellularLocation>
        <location evidence="1">Cell membrane</location>
        <topology evidence="1">Multi-pass membrane protein</topology>
    </subcellularLocation>
</comment>
<keyword evidence="4 7" id="KW-0812">Transmembrane</keyword>
<protein>
    <submittedName>
        <fullName evidence="9">Cytochrome oxidase subunit III</fullName>
    </submittedName>
</protein>
<dbReference type="InterPro" id="IPR024791">
    <property type="entry name" value="Cyt_c/ubiquinol_Oxase_su3"/>
</dbReference>
<evidence type="ECO:0000313" key="10">
    <source>
        <dbReference type="Proteomes" id="UP000321954"/>
    </source>
</evidence>
<reference evidence="9 10" key="1">
    <citation type="submission" date="2019-08" db="EMBL/GenBank/DDBJ databases">
        <title>Antarcticibacterium arcticum sp. nov., a bacterium isolated from marine sediment of the Canadian Beaufort Sea.</title>
        <authorList>
            <person name="Lee Y.M."/>
            <person name="Baek K."/>
            <person name="Lee D.-H."/>
            <person name="Shin S.C."/>
            <person name="Jin Y.K."/>
            <person name="Park Y."/>
        </authorList>
    </citation>
    <scope>NUCLEOTIDE SEQUENCE [LARGE SCALE GENOMIC DNA]</scope>
    <source>
        <strain evidence="9 10">PAMC 28998</strain>
    </source>
</reference>
<evidence type="ECO:0000256" key="4">
    <source>
        <dbReference type="ARBA" id="ARBA00022692"/>
    </source>
</evidence>
<evidence type="ECO:0000256" key="6">
    <source>
        <dbReference type="ARBA" id="ARBA00023136"/>
    </source>
</evidence>